<evidence type="ECO:0000256" key="9">
    <source>
        <dbReference type="SAM" id="MobiDB-lite"/>
    </source>
</evidence>
<feature type="active site" description="Nucleophile; methyl group acceptor" evidence="8">
    <location>
        <position position="134"/>
    </location>
</feature>
<keyword evidence="2 8" id="KW-0963">Cytoplasm</keyword>
<keyword evidence="4 8" id="KW-0808">Transferase</keyword>
<comment type="catalytic activity">
    <reaction evidence="7 8">
        <text>a 6-O-methyl-2'-deoxyguanosine in DNA + L-cysteinyl-[protein] = S-methyl-L-cysteinyl-[protein] + a 2'-deoxyguanosine in DNA</text>
        <dbReference type="Rhea" id="RHEA:24000"/>
        <dbReference type="Rhea" id="RHEA-COMP:10131"/>
        <dbReference type="Rhea" id="RHEA-COMP:10132"/>
        <dbReference type="Rhea" id="RHEA-COMP:11367"/>
        <dbReference type="Rhea" id="RHEA-COMP:11368"/>
        <dbReference type="ChEBI" id="CHEBI:29950"/>
        <dbReference type="ChEBI" id="CHEBI:82612"/>
        <dbReference type="ChEBI" id="CHEBI:85445"/>
        <dbReference type="ChEBI" id="CHEBI:85448"/>
        <dbReference type="EC" id="2.1.1.63"/>
    </reaction>
</comment>
<organism evidence="11 12">
    <name type="scientific">Corallococcus macrosporus DSM 14697</name>
    <dbReference type="NCBI Taxonomy" id="1189310"/>
    <lineage>
        <taxon>Bacteria</taxon>
        <taxon>Pseudomonadati</taxon>
        <taxon>Myxococcota</taxon>
        <taxon>Myxococcia</taxon>
        <taxon>Myxococcales</taxon>
        <taxon>Cystobacterineae</taxon>
        <taxon>Myxococcaceae</taxon>
        <taxon>Corallococcus</taxon>
    </lineage>
</organism>
<dbReference type="CDD" id="cd06445">
    <property type="entry name" value="ATase"/>
    <property type="match status" value="1"/>
</dbReference>
<dbReference type="Gene3D" id="1.10.10.10">
    <property type="entry name" value="Winged helix-like DNA-binding domain superfamily/Winged helix DNA-binding domain"/>
    <property type="match status" value="1"/>
</dbReference>
<evidence type="ECO:0000256" key="2">
    <source>
        <dbReference type="ARBA" id="ARBA00022490"/>
    </source>
</evidence>
<dbReference type="GO" id="GO:0005737">
    <property type="term" value="C:cytoplasm"/>
    <property type="evidence" value="ECO:0007669"/>
    <property type="project" value="UniProtKB-SubCell"/>
</dbReference>
<dbReference type="PANTHER" id="PTHR10815">
    <property type="entry name" value="METHYLATED-DNA--PROTEIN-CYSTEINE METHYLTRANSFERASE"/>
    <property type="match status" value="1"/>
</dbReference>
<gene>
    <name evidence="11" type="ORF">MYMAC_002572</name>
</gene>
<dbReference type="Pfam" id="PF01035">
    <property type="entry name" value="DNA_binding_1"/>
    <property type="match status" value="1"/>
</dbReference>
<evidence type="ECO:0000313" key="12">
    <source>
        <dbReference type="Proteomes" id="UP000217343"/>
    </source>
</evidence>
<comment type="subcellular location">
    <subcellularLocation>
        <location evidence="8">Cytoplasm</location>
    </subcellularLocation>
</comment>
<keyword evidence="12" id="KW-1185">Reference proteome</keyword>
<evidence type="ECO:0000259" key="10">
    <source>
        <dbReference type="Pfam" id="PF01035"/>
    </source>
</evidence>
<name>A0A250JU09_9BACT</name>
<keyword evidence="3 8" id="KW-0489">Methyltransferase</keyword>
<proteinExistence type="inferred from homology"/>
<dbReference type="GO" id="GO:0003908">
    <property type="term" value="F:methylated-DNA-[protein]-cysteine S-methyltransferase activity"/>
    <property type="evidence" value="ECO:0007669"/>
    <property type="project" value="UniProtKB-UniRule"/>
</dbReference>
<dbReference type="InterPro" id="IPR036631">
    <property type="entry name" value="MGMT_N_sf"/>
</dbReference>
<dbReference type="RefSeq" id="WP_013939186.1">
    <property type="nucleotide sequence ID" value="NZ_CP022203.1"/>
</dbReference>
<evidence type="ECO:0000256" key="1">
    <source>
        <dbReference type="ARBA" id="ARBA00001286"/>
    </source>
</evidence>
<dbReference type="EMBL" id="CP022203">
    <property type="protein sequence ID" value="ATB46967.1"/>
    <property type="molecule type" value="Genomic_DNA"/>
</dbReference>
<evidence type="ECO:0000256" key="8">
    <source>
        <dbReference type="HAMAP-Rule" id="MF_00772"/>
    </source>
</evidence>
<dbReference type="InterPro" id="IPR014048">
    <property type="entry name" value="MethylDNA_cys_MeTrfase_DNA-bd"/>
</dbReference>
<dbReference type="InterPro" id="IPR036217">
    <property type="entry name" value="MethylDNA_cys_MeTrfase_DNAb"/>
</dbReference>
<keyword evidence="6 8" id="KW-0234">DNA repair</keyword>
<dbReference type="FunFam" id="1.10.10.10:FF:000337">
    <property type="entry name" value="Methylated-DNA--protein-cysteine methyltransferase"/>
    <property type="match status" value="1"/>
</dbReference>
<dbReference type="GO" id="GO:0006307">
    <property type="term" value="P:DNA alkylation repair"/>
    <property type="evidence" value="ECO:0007669"/>
    <property type="project" value="UniProtKB-UniRule"/>
</dbReference>
<dbReference type="NCBIfam" id="NF007626">
    <property type="entry name" value="PRK10286.1"/>
    <property type="match status" value="1"/>
</dbReference>
<dbReference type="EC" id="2.1.1.63" evidence="8"/>
<feature type="domain" description="Methylated-DNA-[protein]-cysteine S-methyltransferase DNA binding" evidence="10">
    <location>
        <begin position="83"/>
        <end position="162"/>
    </location>
</feature>
<dbReference type="SUPFAM" id="SSF46767">
    <property type="entry name" value="Methylated DNA-protein cysteine methyltransferase, C-terminal domain"/>
    <property type="match status" value="1"/>
</dbReference>
<evidence type="ECO:0000256" key="5">
    <source>
        <dbReference type="ARBA" id="ARBA00022763"/>
    </source>
</evidence>
<dbReference type="NCBIfam" id="TIGR00589">
    <property type="entry name" value="ogt"/>
    <property type="match status" value="1"/>
</dbReference>
<keyword evidence="5 8" id="KW-0227">DNA damage</keyword>
<dbReference type="PROSITE" id="PS00374">
    <property type="entry name" value="MGMT"/>
    <property type="match status" value="1"/>
</dbReference>
<evidence type="ECO:0000313" key="11">
    <source>
        <dbReference type="EMBL" id="ATB46967.1"/>
    </source>
</evidence>
<comment type="function">
    <text evidence="8">Involved in the cellular defense against the biological effects of O6-methylguanine (O6-MeG) and O4-methylthymine (O4-MeT) in DNA. Repairs the methylated nucleobase in DNA by stoichiometrically transferring the methyl group to a cysteine residue in the enzyme. This is a suicide reaction: the enzyme is irreversibly inactivated.</text>
</comment>
<evidence type="ECO:0000256" key="7">
    <source>
        <dbReference type="ARBA" id="ARBA00049348"/>
    </source>
</evidence>
<protein>
    <recommendedName>
        <fullName evidence="8">Methylated-DNA--protein-cysteine methyltransferase</fullName>
        <ecNumber evidence="8">2.1.1.63</ecNumber>
    </recommendedName>
    <alternativeName>
        <fullName evidence="8">6-O-methylguanine-DNA methyltransferase</fullName>
        <shortName evidence="8">MGMT</shortName>
    </alternativeName>
    <alternativeName>
        <fullName evidence="8">O-6-methylguanine-DNA-alkyltransferase</fullName>
    </alternativeName>
</protein>
<dbReference type="SUPFAM" id="SSF53155">
    <property type="entry name" value="Methylated DNA-protein cysteine methyltransferase domain"/>
    <property type="match status" value="1"/>
</dbReference>
<dbReference type="GO" id="GO:0032259">
    <property type="term" value="P:methylation"/>
    <property type="evidence" value="ECO:0007669"/>
    <property type="project" value="UniProtKB-KW"/>
</dbReference>
<dbReference type="Proteomes" id="UP000217343">
    <property type="component" value="Chromosome"/>
</dbReference>
<dbReference type="AlphaFoldDB" id="A0A250JU09"/>
<dbReference type="InterPro" id="IPR001497">
    <property type="entry name" value="MethylDNA_cys_MeTrfase_AS"/>
</dbReference>
<reference evidence="11 12" key="1">
    <citation type="submission" date="2017-06" db="EMBL/GenBank/DDBJ databases">
        <title>Sequencing and comparative analysis of myxobacterial genomes.</title>
        <authorList>
            <person name="Rupp O."/>
            <person name="Goesmann A."/>
            <person name="Sogaard-Andersen L."/>
        </authorList>
    </citation>
    <scope>NUCLEOTIDE SEQUENCE [LARGE SCALE GENOMIC DNA]</scope>
    <source>
        <strain evidence="11 12">DSM 14697</strain>
    </source>
</reference>
<evidence type="ECO:0000256" key="3">
    <source>
        <dbReference type="ARBA" id="ARBA00022603"/>
    </source>
</evidence>
<sequence>MDRAPTPIGLMRVVCDEAGCLRAVDWEEHEERMLRLLRLHYGANGYVLQPASDPFGRTAAMRAYLRGDLGAIDALPVATAGTPFQREVWRALRDIPAGATTSYGQLAQRIGRPKAVRAVGMANGANPIGVVVPCHRVVGANAALTGYGGGLQRKQWLLDHERRHAPGSPAPLPPREASSHEH</sequence>
<evidence type="ECO:0000256" key="6">
    <source>
        <dbReference type="ARBA" id="ARBA00023204"/>
    </source>
</evidence>
<dbReference type="InterPro" id="IPR023546">
    <property type="entry name" value="MGMT"/>
</dbReference>
<comment type="similarity">
    <text evidence="8">Belongs to the MGMT family.</text>
</comment>
<dbReference type="KEGG" id="mmas:MYMAC_002572"/>
<comment type="miscellaneous">
    <text evidence="8">This enzyme catalyzes only one turnover and therefore is not strictly catalytic. According to one definition, an enzyme is a biocatalyst that acts repeatedly and over many reaction cycles.</text>
</comment>
<dbReference type="HAMAP" id="MF_00772">
    <property type="entry name" value="OGT"/>
    <property type="match status" value="1"/>
</dbReference>
<dbReference type="OrthoDB" id="9802228at2"/>
<dbReference type="PANTHER" id="PTHR10815:SF5">
    <property type="entry name" value="METHYLATED-DNA--PROTEIN-CYSTEINE METHYLTRANSFERASE"/>
    <property type="match status" value="1"/>
</dbReference>
<comment type="catalytic activity">
    <reaction evidence="1 8">
        <text>a 4-O-methyl-thymidine in DNA + L-cysteinyl-[protein] = a thymidine in DNA + S-methyl-L-cysteinyl-[protein]</text>
        <dbReference type="Rhea" id="RHEA:53428"/>
        <dbReference type="Rhea" id="RHEA-COMP:10131"/>
        <dbReference type="Rhea" id="RHEA-COMP:10132"/>
        <dbReference type="Rhea" id="RHEA-COMP:13555"/>
        <dbReference type="Rhea" id="RHEA-COMP:13556"/>
        <dbReference type="ChEBI" id="CHEBI:29950"/>
        <dbReference type="ChEBI" id="CHEBI:82612"/>
        <dbReference type="ChEBI" id="CHEBI:137386"/>
        <dbReference type="ChEBI" id="CHEBI:137387"/>
        <dbReference type="EC" id="2.1.1.63"/>
    </reaction>
</comment>
<feature type="region of interest" description="Disordered" evidence="9">
    <location>
        <begin position="163"/>
        <end position="182"/>
    </location>
</feature>
<accession>A0A250JU09</accession>
<dbReference type="InterPro" id="IPR036388">
    <property type="entry name" value="WH-like_DNA-bd_sf"/>
</dbReference>
<evidence type="ECO:0000256" key="4">
    <source>
        <dbReference type="ARBA" id="ARBA00022679"/>
    </source>
</evidence>